<dbReference type="AlphaFoldDB" id="A0AAE3IFQ0"/>
<sequence>MIHSISTPTQNEKLAHIQRVWNSLLAPHVDLWSKLDQLFANETDEFGLPYGFFSRIDLDTETQRFEVVHGPSDNLQEKTDVPLETTYCRKTIVDPAGTMVVNDALAEGWAGDPAYETFGFGSYVGTTVNVEGDLYGTLCFASTEPRDEPLTREEVILVEMYGQWVTYELHQWTGPPTNGTGDTGDTVDEYSMSPSHIDGIMDTLSNQVRRCVLIAFLEGISVTDIETLRQLTCAEDDEKLLYHVHLPKLAHAGYIEWDRDSDVVARGPRFHEIEPLLDLLKEHSTECFG</sequence>
<dbReference type="Proteomes" id="UP001209746">
    <property type="component" value="Unassembled WGS sequence"/>
</dbReference>
<dbReference type="InterPro" id="IPR029016">
    <property type="entry name" value="GAF-like_dom_sf"/>
</dbReference>
<dbReference type="SUPFAM" id="SSF55781">
    <property type="entry name" value="GAF domain-like"/>
    <property type="match status" value="1"/>
</dbReference>
<dbReference type="InterPro" id="IPR003018">
    <property type="entry name" value="GAF"/>
</dbReference>
<reference evidence="3" key="1">
    <citation type="submission" date="2023-02" db="EMBL/GenBank/DDBJ databases">
        <title>Enrichment on poylsaccharides allowed isolation of novel metabolic and taxonomic groups of Haloarchaea.</title>
        <authorList>
            <person name="Sorokin D.Y."/>
            <person name="Elcheninov A.G."/>
            <person name="Khizhniak T.V."/>
            <person name="Kolganova T.V."/>
            <person name="Kublanov I.V."/>
        </authorList>
    </citation>
    <scope>NUCLEOTIDE SEQUENCE</scope>
    <source>
        <strain evidence="2 4">HArc-curdl5-1</strain>
        <strain evidence="3">HArc-curdl7</strain>
    </source>
</reference>
<evidence type="ECO:0000313" key="5">
    <source>
        <dbReference type="Proteomes" id="UP001209746"/>
    </source>
</evidence>
<dbReference type="Gene3D" id="3.30.450.40">
    <property type="match status" value="1"/>
</dbReference>
<comment type="caution">
    <text evidence="3">The sequence shown here is derived from an EMBL/GenBank/DDBJ whole genome shotgun (WGS) entry which is preliminary data.</text>
</comment>
<organism evidence="3 5">
    <name type="scientific">Halapricum hydrolyticum</name>
    <dbReference type="NCBI Taxonomy" id="2979991"/>
    <lineage>
        <taxon>Archaea</taxon>
        <taxon>Methanobacteriati</taxon>
        <taxon>Methanobacteriota</taxon>
        <taxon>Stenosarchaea group</taxon>
        <taxon>Halobacteria</taxon>
        <taxon>Halobacteriales</taxon>
        <taxon>Haloarculaceae</taxon>
        <taxon>Halapricum</taxon>
    </lineage>
</organism>
<evidence type="ECO:0000259" key="1">
    <source>
        <dbReference type="Pfam" id="PF01590"/>
    </source>
</evidence>
<feature type="domain" description="GAF" evidence="1">
    <location>
        <begin position="62"/>
        <end position="165"/>
    </location>
</feature>
<gene>
    <name evidence="3" type="ORF">OB914_11285</name>
    <name evidence="2" type="ORF">OB916_11070</name>
</gene>
<accession>A0AAE3IFQ0</accession>
<dbReference type="Proteomes" id="UP001208186">
    <property type="component" value="Unassembled WGS sequence"/>
</dbReference>
<dbReference type="RefSeq" id="WP_315909353.1">
    <property type="nucleotide sequence ID" value="NZ_JAOPKC010000012.1"/>
</dbReference>
<evidence type="ECO:0000313" key="3">
    <source>
        <dbReference type="EMBL" id="MCU4727550.1"/>
    </source>
</evidence>
<evidence type="ECO:0000313" key="4">
    <source>
        <dbReference type="Proteomes" id="UP001208186"/>
    </source>
</evidence>
<protein>
    <submittedName>
        <fullName evidence="3">GAF domain-containing protein</fullName>
    </submittedName>
</protein>
<dbReference type="EMBL" id="JAOPKD010000011">
    <property type="protein sequence ID" value="MCU4727550.1"/>
    <property type="molecule type" value="Genomic_DNA"/>
</dbReference>
<dbReference type="EMBL" id="JAOPKC010000012">
    <property type="protein sequence ID" value="MCU4718601.1"/>
    <property type="molecule type" value="Genomic_DNA"/>
</dbReference>
<dbReference type="Pfam" id="PF01590">
    <property type="entry name" value="GAF"/>
    <property type="match status" value="1"/>
</dbReference>
<evidence type="ECO:0000313" key="2">
    <source>
        <dbReference type="EMBL" id="MCU4718601.1"/>
    </source>
</evidence>
<keyword evidence="4" id="KW-1185">Reference proteome</keyword>
<proteinExistence type="predicted"/>
<name>A0AAE3IFQ0_9EURY</name>